<dbReference type="EMBL" id="ABCB02000018">
    <property type="protein sequence ID" value="EDO61332.1"/>
    <property type="molecule type" value="Genomic_DNA"/>
</dbReference>
<evidence type="ECO:0000313" key="1">
    <source>
        <dbReference type="EMBL" id="EDO61332.1"/>
    </source>
</evidence>
<accession>A7VT36</accession>
<comment type="caution">
    <text evidence="1">The sequence shown here is derived from an EMBL/GenBank/DDBJ whole genome shotgun (WGS) entry which is preliminary data.</text>
</comment>
<dbReference type="EMBL" id="NOXF01000005">
    <property type="protein sequence ID" value="PEQ24580.1"/>
    <property type="molecule type" value="Genomic_DNA"/>
</dbReference>
<evidence type="ECO:0000313" key="4">
    <source>
        <dbReference type="Proteomes" id="UP000220611"/>
    </source>
</evidence>
<organism evidence="1 3">
    <name type="scientific">[Clostridium] leptum DSM 753</name>
    <dbReference type="NCBI Taxonomy" id="428125"/>
    <lineage>
        <taxon>Bacteria</taxon>
        <taxon>Bacillati</taxon>
        <taxon>Bacillota</taxon>
        <taxon>Clostridia</taxon>
        <taxon>Eubacteriales</taxon>
        <taxon>Oscillospiraceae</taxon>
        <taxon>Oscillospiraceae incertae sedis</taxon>
    </lineage>
</organism>
<reference evidence="2 4" key="3">
    <citation type="submission" date="2017-07" db="EMBL/GenBank/DDBJ databases">
        <title>Prevalence of linear plasmids in Cutibacterium (Propionibacterium) acnes isolates obtained from prostatic tissue.</title>
        <authorList>
            <person name="Davidsson S."/>
            <person name="Carlsson J."/>
            <person name="Molling P."/>
            <person name="Andren O."/>
            <person name="Andersson S.-O."/>
            <person name="Brzuszkiewicz E."/>
            <person name="Poehlein A."/>
            <person name="Al-Zeer M."/>
            <person name="Brinkmann V."/>
            <person name="Scavenius C."/>
            <person name="Nazipi S."/>
            <person name="Soderquist B."/>
            <person name="Bruggemann H."/>
        </authorList>
    </citation>
    <scope>NUCLEOTIDE SEQUENCE [LARGE SCALE GENOMIC DNA]</scope>
    <source>
        <strain evidence="2 4">DSM 753</strain>
    </source>
</reference>
<dbReference type="OrthoDB" id="9765625at2"/>
<protein>
    <submittedName>
        <fullName evidence="2">DUF111 domain-containing protein</fullName>
    </submittedName>
</protein>
<gene>
    <name evidence="2" type="ORF">CH238_08455</name>
    <name evidence="1" type="ORF">CLOLEP_01727</name>
</gene>
<proteinExistence type="predicted"/>
<dbReference type="Proteomes" id="UP000220611">
    <property type="component" value="Unassembled WGS sequence"/>
</dbReference>
<dbReference type="Proteomes" id="UP000003490">
    <property type="component" value="Unassembled WGS sequence"/>
</dbReference>
<evidence type="ECO:0000313" key="2">
    <source>
        <dbReference type="EMBL" id="PEQ24580.1"/>
    </source>
</evidence>
<reference evidence="1 3" key="1">
    <citation type="submission" date="2007-08" db="EMBL/GenBank/DDBJ databases">
        <title>Draft genome sequence of Clostridium leptum (DSM 753).</title>
        <authorList>
            <person name="Sudarsanam P."/>
            <person name="Ley R."/>
            <person name="Guruge J."/>
            <person name="Turnbaugh P.J."/>
            <person name="Mahowald M."/>
            <person name="Liep D."/>
            <person name="Gordon J."/>
        </authorList>
    </citation>
    <scope>NUCLEOTIDE SEQUENCE [LARGE SCALE GENOMIC DNA]</scope>
    <source>
        <strain evidence="1 3">DSM 753</strain>
    </source>
</reference>
<keyword evidence="4" id="KW-1185">Reference proteome</keyword>
<sequence length="94" mass="11080">MRKKEAAAVLHVRMSHSRNMRTGTTTIDVRENTFRRYVLDRRTETLDTTYRTVRWKVSAGYGVKREKYEYEDLRRVAEERKISLAEAEALLGNA</sequence>
<dbReference type="InterPro" id="IPR002822">
    <property type="entry name" value="Ni_insertion"/>
</dbReference>
<evidence type="ECO:0000313" key="3">
    <source>
        <dbReference type="Proteomes" id="UP000003490"/>
    </source>
</evidence>
<dbReference type="Pfam" id="PF01969">
    <property type="entry name" value="Ni_insertion"/>
    <property type="match status" value="1"/>
</dbReference>
<name>A7VT36_9FIRM</name>
<dbReference type="HOGENOM" id="CLU_2381114_0_0_9"/>
<reference evidence="1 3" key="2">
    <citation type="submission" date="2007-08" db="EMBL/GenBank/DDBJ databases">
        <authorList>
            <person name="Fulton L."/>
            <person name="Clifton S."/>
            <person name="Fulton B."/>
            <person name="Xu J."/>
            <person name="Minx P."/>
            <person name="Pepin K.H."/>
            <person name="Johnson M."/>
            <person name="Thiruvilangam P."/>
            <person name="Bhonagiri V."/>
            <person name="Nash W.E."/>
            <person name="Wang C."/>
            <person name="Mardis E.R."/>
            <person name="Wilson R.K."/>
        </authorList>
    </citation>
    <scope>NUCLEOTIDE SEQUENCE [LARGE SCALE GENOMIC DNA]</scope>
    <source>
        <strain evidence="1 3">DSM 753</strain>
    </source>
</reference>
<dbReference type="AlphaFoldDB" id="A7VT36"/>